<accession>A0A136J7G4</accession>
<dbReference type="InParanoid" id="A0A136J7G4"/>
<reference evidence="2" key="1">
    <citation type="submission" date="2016-02" db="EMBL/GenBank/DDBJ databases">
        <title>Draft genome sequence of Microdochium bolleyi, a fungal endophyte of beachgrass.</title>
        <authorList>
            <consortium name="DOE Joint Genome Institute"/>
            <person name="David A.S."/>
            <person name="May G."/>
            <person name="Haridas S."/>
            <person name="Lim J."/>
            <person name="Wang M."/>
            <person name="Labutti K."/>
            <person name="Lipzen A."/>
            <person name="Barry K."/>
            <person name="Grigoriev I.V."/>
        </authorList>
    </citation>
    <scope>NUCLEOTIDE SEQUENCE [LARGE SCALE GENOMIC DNA]</scope>
    <source>
        <strain evidence="2">J235TASD1</strain>
    </source>
</reference>
<dbReference type="AlphaFoldDB" id="A0A136J7G4"/>
<evidence type="ECO:0000313" key="2">
    <source>
        <dbReference type="Proteomes" id="UP000070501"/>
    </source>
</evidence>
<organism evidence="1 2">
    <name type="scientific">Microdochium bolleyi</name>
    <dbReference type="NCBI Taxonomy" id="196109"/>
    <lineage>
        <taxon>Eukaryota</taxon>
        <taxon>Fungi</taxon>
        <taxon>Dikarya</taxon>
        <taxon>Ascomycota</taxon>
        <taxon>Pezizomycotina</taxon>
        <taxon>Sordariomycetes</taxon>
        <taxon>Xylariomycetidae</taxon>
        <taxon>Xylariales</taxon>
        <taxon>Microdochiaceae</taxon>
        <taxon>Microdochium</taxon>
    </lineage>
</organism>
<keyword evidence="2" id="KW-1185">Reference proteome</keyword>
<protein>
    <submittedName>
        <fullName evidence="1">Uncharacterized protein</fullName>
    </submittedName>
</protein>
<name>A0A136J7G4_9PEZI</name>
<dbReference type="EMBL" id="KQ964248">
    <property type="protein sequence ID" value="KXJ93114.1"/>
    <property type="molecule type" value="Genomic_DNA"/>
</dbReference>
<dbReference type="Proteomes" id="UP000070501">
    <property type="component" value="Unassembled WGS sequence"/>
</dbReference>
<gene>
    <name evidence="1" type="ORF">Micbo1qcDRAFT_53249</name>
</gene>
<evidence type="ECO:0000313" key="1">
    <source>
        <dbReference type="EMBL" id="KXJ93114.1"/>
    </source>
</evidence>
<proteinExistence type="predicted"/>
<sequence>MRVSWPGQSGSTTRPSCVTAPDGGYRMGSLKGKSCVVEKGPRWTASPADDLAATIAIRSWLYGNQVIVTDEGFGLVRRQCLRWLIWRMDCRSLAITDQPQYLDSQGRGLS</sequence>